<proteinExistence type="predicted"/>
<evidence type="ECO:0000259" key="4">
    <source>
        <dbReference type="SMART" id="SM00563"/>
    </source>
</evidence>
<reference evidence="5 6" key="1">
    <citation type="submission" date="2018-09" db="EMBL/GenBank/DDBJ databases">
        <title>Discovery and Ecogenomic Context for Candidatus Cryosericales, a Global Caldiserica Order Active in Thawing Permafrost.</title>
        <authorList>
            <person name="Martinez M.A."/>
            <person name="Woodcroft B.J."/>
            <person name="Ignacio Espinoza J.C."/>
            <person name="Zayed A."/>
            <person name="Singleton C.M."/>
            <person name="Boyd J."/>
            <person name="Li Y.-F."/>
            <person name="Purvine S."/>
            <person name="Maughan H."/>
            <person name="Hodgkins S.B."/>
            <person name="Anderson D."/>
            <person name="Sederholm M."/>
            <person name="Temperton B."/>
            <person name="Saleska S.R."/>
            <person name="Tyson G.W."/>
            <person name="Rich V.I."/>
        </authorList>
    </citation>
    <scope>NUCLEOTIDE SEQUENCE [LARGE SCALE GENOMIC DNA]</scope>
    <source>
        <strain evidence="5 6">SMC1</strain>
    </source>
</reference>
<evidence type="ECO:0000256" key="3">
    <source>
        <dbReference type="ARBA" id="ARBA00023315"/>
    </source>
</evidence>
<dbReference type="Pfam" id="PF01553">
    <property type="entry name" value="Acyltransferase"/>
    <property type="match status" value="1"/>
</dbReference>
<dbReference type="EMBL" id="QXIY01000025">
    <property type="protein sequence ID" value="RIE16626.1"/>
    <property type="molecule type" value="Genomic_DNA"/>
</dbReference>
<evidence type="ECO:0000256" key="2">
    <source>
        <dbReference type="ARBA" id="ARBA00022679"/>
    </source>
</evidence>
<dbReference type="SUPFAM" id="SSF69593">
    <property type="entry name" value="Glycerol-3-phosphate (1)-acyltransferase"/>
    <property type="match status" value="1"/>
</dbReference>
<name>A0A398DLR1_9BACT</name>
<comment type="pathway">
    <text evidence="1">Lipid metabolism.</text>
</comment>
<evidence type="ECO:0000313" key="5">
    <source>
        <dbReference type="EMBL" id="RIE16626.1"/>
    </source>
</evidence>
<dbReference type="GO" id="GO:0006654">
    <property type="term" value="P:phosphatidic acid biosynthetic process"/>
    <property type="evidence" value="ECO:0007669"/>
    <property type="project" value="TreeGrafter"/>
</dbReference>
<protein>
    <submittedName>
        <fullName evidence="5">1-acyl-sn-glycerol-3-phosphate acyltransferase</fullName>
    </submittedName>
</protein>
<keyword evidence="2 5" id="KW-0808">Transferase</keyword>
<comment type="caution">
    <text evidence="5">The sequence shown here is derived from an EMBL/GenBank/DDBJ whole genome shotgun (WGS) entry which is preliminary data.</text>
</comment>
<dbReference type="GO" id="GO:0003841">
    <property type="term" value="F:1-acylglycerol-3-phosphate O-acyltransferase activity"/>
    <property type="evidence" value="ECO:0007669"/>
    <property type="project" value="TreeGrafter"/>
</dbReference>
<accession>A0A398DLR1</accession>
<evidence type="ECO:0000313" key="6">
    <source>
        <dbReference type="Proteomes" id="UP000266113"/>
    </source>
</evidence>
<organism evidence="5 6">
    <name type="scientific">Candidatus Cryosericum septentrionale</name>
    <dbReference type="NCBI Taxonomy" id="2290913"/>
    <lineage>
        <taxon>Bacteria</taxon>
        <taxon>Pseudomonadati</taxon>
        <taxon>Caldisericota/Cryosericota group</taxon>
        <taxon>Candidatus Cryosericota</taxon>
        <taxon>Candidatus Cryosericia</taxon>
        <taxon>Candidatus Cryosericales</taxon>
        <taxon>Candidatus Cryosericaceae</taxon>
        <taxon>Candidatus Cryosericum</taxon>
    </lineage>
</organism>
<feature type="domain" description="Phospholipid/glycerol acyltransferase" evidence="4">
    <location>
        <begin position="50"/>
        <end position="163"/>
    </location>
</feature>
<evidence type="ECO:0000256" key="1">
    <source>
        <dbReference type="ARBA" id="ARBA00005189"/>
    </source>
</evidence>
<dbReference type="Proteomes" id="UP000266113">
    <property type="component" value="Unassembled WGS sequence"/>
</dbReference>
<gene>
    <name evidence="5" type="ORF">SMC1_05895</name>
</gene>
<dbReference type="OrthoDB" id="9803035at2"/>
<dbReference type="CDD" id="cd07989">
    <property type="entry name" value="LPLAT_AGPAT-like"/>
    <property type="match status" value="1"/>
</dbReference>
<dbReference type="PANTHER" id="PTHR10434">
    <property type="entry name" value="1-ACYL-SN-GLYCEROL-3-PHOSPHATE ACYLTRANSFERASE"/>
    <property type="match status" value="1"/>
</dbReference>
<dbReference type="AlphaFoldDB" id="A0A398DLR1"/>
<dbReference type="SMART" id="SM00563">
    <property type="entry name" value="PlsC"/>
    <property type="match status" value="1"/>
</dbReference>
<dbReference type="PANTHER" id="PTHR10434:SF11">
    <property type="entry name" value="1-ACYL-SN-GLYCEROL-3-PHOSPHATE ACYLTRANSFERASE"/>
    <property type="match status" value="1"/>
</dbReference>
<keyword evidence="6" id="KW-1185">Reference proteome</keyword>
<sequence length="222" mass="25076">MESCRRSWPSTAGGLSMLYELVVPIGRLWFRTFFKLHVIGLENVPRHGPGLICGNHCSYLDPMLAAFALPRKVYSLSRKEIYQQPLLRPFIRRLGGVRIDRESLADKRALQTVLAIMDHGDLCMIYPEGTRSPDGCLQNPHNGAAFLAVKSGAPVVPMAIIGSYECWPRQRRVPRTGRITVRIGQSVTYHLPPERESRREDLMAISMDIMGRIRTLQEQGHA</sequence>
<dbReference type="InterPro" id="IPR002123">
    <property type="entry name" value="Plipid/glycerol_acylTrfase"/>
</dbReference>
<keyword evidence="3 5" id="KW-0012">Acyltransferase</keyword>